<dbReference type="InterPro" id="IPR003428">
    <property type="entry name" value="MAM33"/>
</dbReference>
<proteinExistence type="predicted"/>
<feature type="compositionally biased region" description="Basic and acidic residues" evidence="1">
    <location>
        <begin position="97"/>
        <end position="108"/>
    </location>
</feature>
<evidence type="ECO:0000313" key="2">
    <source>
        <dbReference type="EMBL" id="CAE6163783.1"/>
    </source>
</evidence>
<feature type="compositionally biased region" description="Basic and acidic residues" evidence="1">
    <location>
        <begin position="185"/>
        <end position="213"/>
    </location>
</feature>
<feature type="compositionally biased region" description="Polar residues" evidence="1">
    <location>
        <begin position="85"/>
        <end position="96"/>
    </location>
</feature>
<dbReference type="Pfam" id="PF02330">
    <property type="entry name" value="MAM33"/>
    <property type="match status" value="1"/>
</dbReference>
<feature type="compositionally biased region" description="Low complexity" evidence="1">
    <location>
        <begin position="39"/>
        <end position="49"/>
    </location>
</feature>
<gene>
    <name evidence="2" type="ORF">AARE701A_LOCUS17875</name>
</gene>
<sequence length="554" mass="61078">MVGGGNRRDEGSMPIQNTNLFAALDTLRKKKKSDKAGKSKASSKGQVSQKEPEPQVFWAPTPLKAKAWADIDSDDEDDDYYATSAPPQSVWSTSEASHSDAKDVHAEESESEEDTLDEGDDDDVEEEHEQGTEIQVHPEAEPGVNKAPEVPAPPKEAERQLSKKERKKKELAELEALLADFGVAPKDENGHKDSQDKEEKKEVNGEGEKKENTTGESKASKKKKKKDKQKELKESQSEVKSNSDAASESAEQEESSSSIDVKERLKKIASMKKKKSSKEVDGASTAAAKEAAARKAKLAAAKKKEKKNYNQQPTIRRVAALYDGEVEMLRRVIGNVAVRRQLYRALSSKSGGSGKSGNVSAAVDSMLLRSLKEHYLEVSKMTPPPKVSPPSPFEIVKGSLEGTTSAVLKKSVGNEEISLFVMRLAHGGDEEDDGGINQLFLHVAVSKPNQADSLHFLCGLYPDALGIHSVSMRPKLEDLEMSDDPTQYTGPSFEELDEKMRDVFHGFLEERGVNESLFPFLQAWLYVKDHRNLLRWFKSVGTFVHENPSAENTA</sequence>
<name>A0A8S2AS86_ARAAE</name>
<dbReference type="Gene3D" id="3.10.280.10">
    <property type="entry name" value="Mitochondrial glycoprotein"/>
    <property type="match status" value="1"/>
</dbReference>
<reference evidence="2" key="1">
    <citation type="submission" date="2021-01" db="EMBL/GenBank/DDBJ databases">
        <authorList>
            <person name="Bezrukov I."/>
        </authorList>
    </citation>
    <scope>NUCLEOTIDE SEQUENCE</scope>
</reference>
<dbReference type="PANTHER" id="PTHR31365">
    <property type="entry name" value="EXPRESSED PROTEIN"/>
    <property type="match status" value="1"/>
</dbReference>
<feature type="compositionally biased region" description="Acidic residues" evidence="1">
    <location>
        <begin position="109"/>
        <end position="128"/>
    </location>
</feature>
<dbReference type="GO" id="GO:0005759">
    <property type="term" value="C:mitochondrial matrix"/>
    <property type="evidence" value="ECO:0007669"/>
    <property type="project" value="InterPro"/>
</dbReference>
<protein>
    <submittedName>
        <fullName evidence="2">Uncharacterized protein</fullName>
    </submittedName>
</protein>
<feature type="compositionally biased region" description="Acidic residues" evidence="1">
    <location>
        <begin position="71"/>
        <end position="80"/>
    </location>
</feature>
<feature type="compositionally biased region" description="Basic and acidic residues" evidence="1">
    <location>
        <begin position="228"/>
        <end position="237"/>
    </location>
</feature>
<dbReference type="InterPro" id="IPR036561">
    <property type="entry name" value="MAM33_sf"/>
</dbReference>
<dbReference type="SUPFAM" id="SSF54529">
    <property type="entry name" value="Mitochondrial glycoprotein MAM33-like"/>
    <property type="match status" value="1"/>
</dbReference>
<feature type="compositionally biased region" description="Low complexity" evidence="1">
    <location>
        <begin position="238"/>
        <end position="249"/>
    </location>
</feature>
<dbReference type="AlphaFoldDB" id="A0A8S2AS86"/>
<evidence type="ECO:0000256" key="1">
    <source>
        <dbReference type="SAM" id="MobiDB-lite"/>
    </source>
</evidence>
<dbReference type="Proteomes" id="UP000682877">
    <property type="component" value="Chromosome 7"/>
</dbReference>
<keyword evidence="3" id="KW-1185">Reference proteome</keyword>
<evidence type="ECO:0000313" key="3">
    <source>
        <dbReference type="Proteomes" id="UP000682877"/>
    </source>
</evidence>
<feature type="region of interest" description="Disordered" evidence="1">
    <location>
        <begin position="24"/>
        <end position="264"/>
    </location>
</feature>
<feature type="compositionally biased region" description="Basic and acidic residues" evidence="1">
    <location>
        <begin position="155"/>
        <end position="172"/>
    </location>
</feature>
<dbReference type="EMBL" id="LR999457">
    <property type="protein sequence ID" value="CAE6163783.1"/>
    <property type="molecule type" value="Genomic_DNA"/>
</dbReference>
<accession>A0A8S2AS86</accession>
<dbReference type="PANTHER" id="PTHR31365:SF20">
    <property type="entry name" value="COPPER ION BINDING PROTEIN"/>
    <property type="match status" value="1"/>
</dbReference>
<organism evidence="2 3">
    <name type="scientific">Arabidopsis arenosa</name>
    <name type="common">Sand rock-cress</name>
    <name type="synonym">Cardaminopsis arenosa</name>
    <dbReference type="NCBI Taxonomy" id="38785"/>
    <lineage>
        <taxon>Eukaryota</taxon>
        <taxon>Viridiplantae</taxon>
        <taxon>Streptophyta</taxon>
        <taxon>Embryophyta</taxon>
        <taxon>Tracheophyta</taxon>
        <taxon>Spermatophyta</taxon>
        <taxon>Magnoliopsida</taxon>
        <taxon>eudicotyledons</taxon>
        <taxon>Gunneridae</taxon>
        <taxon>Pentapetalae</taxon>
        <taxon>rosids</taxon>
        <taxon>malvids</taxon>
        <taxon>Brassicales</taxon>
        <taxon>Brassicaceae</taxon>
        <taxon>Camelineae</taxon>
        <taxon>Arabidopsis</taxon>
    </lineage>
</organism>